<keyword evidence="12 21" id="KW-1133">Transmembrane helix</keyword>
<keyword evidence="13" id="KW-0902">Two-component regulatory system</keyword>
<dbReference type="EC" id="2.7.13.3" evidence="3"/>
<evidence type="ECO:0000256" key="3">
    <source>
        <dbReference type="ARBA" id="ARBA00012438"/>
    </source>
</evidence>
<keyword evidence="7 21" id="KW-0812">Transmembrane</keyword>
<evidence type="ECO:0000256" key="2">
    <source>
        <dbReference type="ARBA" id="ARBA00004651"/>
    </source>
</evidence>
<reference evidence="27 30" key="2">
    <citation type="submission" date="2017-03" db="EMBL/GenBank/DDBJ databases">
        <title>Rapid Whole Genome Sequencing of Comamonas kerstersii Causing Continuous ambulatory Peritoneal Dialysis-Associated Peritonitis.</title>
        <authorList>
            <person name="Zheng B."/>
        </authorList>
    </citation>
    <scope>NUCLEOTIDE SEQUENCE [LARGE SCALE GENOMIC DNA]</scope>
    <source>
        <strain evidence="27 30">8943</strain>
    </source>
</reference>
<dbReference type="GO" id="GO:0005886">
    <property type="term" value="C:plasma membrane"/>
    <property type="evidence" value="ECO:0007669"/>
    <property type="project" value="UniProtKB-SubCell"/>
</dbReference>
<comment type="function">
    <text evidence="16">Member of the two-component regulatory system BvgS/BvgA. Phosphorylates BvgA via a four-step phosphorelay in response to environmental signals.</text>
</comment>
<comment type="catalytic activity">
    <reaction evidence="1">
        <text>ATP + protein L-histidine = ADP + protein N-phospho-L-histidine.</text>
        <dbReference type="EC" id="2.7.13.3"/>
    </reaction>
</comment>
<dbReference type="InterPro" id="IPR000700">
    <property type="entry name" value="PAS-assoc_C"/>
</dbReference>
<dbReference type="SMART" id="SM00388">
    <property type="entry name" value="HisKA"/>
    <property type="match status" value="1"/>
</dbReference>
<feature type="domain" description="Histidine kinase" evidence="22">
    <location>
        <begin position="436"/>
        <end position="658"/>
    </location>
</feature>
<dbReference type="InterPro" id="IPR011006">
    <property type="entry name" value="CheY-like_superfamily"/>
</dbReference>
<dbReference type="SUPFAM" id="SSF55785">
    <property type="entry name" value="PYP-like sensor domain (PAS domain)"/>
    <property type="match status" value="1"/>
</dbReference>
<keyword evidence="11" id="KW-0067">ATP-binding</keyword>
<evidence type="ECO:0000256" key="20">
    <source>
        <dbReference type="SAM" id="Coils"/>
    </source>
</evidence>
<evidence type="ECO:0000256" key="10">
    <source>
        <dbReference type="ARBA" id="ARBA00022777"/>
    </source>
</evidence>
<dbReference type="PROSITE" id="PS50113">
    <property type="entry name" value="PAC"/>
    <property type="match status" value="1"/>
</dbReference>
<protein>
    <recommendedName>
        <fullName evidence="17">Virulence sensor protein BvgS</fullName>
        <ecNumber evidence="3">2.7.13.3</ecNumber>
    </recommendedName>
</protein>
<dbReference type="SMART" id="SM00448">
    <property type="entry name" value="REC"/>
    <property type="match status" value="1"/>
</dbReference>
<evidence type="ECO:0000259" key="23">
    <source>
        <dbReference type="PROSITE" id="PS50110"/>
    </source>
</evidence>
<dbReference type="PROSITE" id="PS50110">
    <property type="entry name" value="RESPONSE_REGULATORY"/>
    <property type="match status" value="1"/>
</dbReference>
<organism evidence="28 29">
    <name type="scientific">Comamonas kerstersii</name>
    <dbReference type="NCBI Taxonomy" id="225992"/>
    <lineage>
        <taxon>Bacteria</taxon>
        <taxon>Pseudomonadati</taxon>
        <taxon>Pseudomonadota</taxon>
        <taxon>Betaproteobacteria</taxon>
        <taxon>Burkholderiales</taxon>
        <taxon>Comamonadaceae</taxon>
        <taxon>Comamonas</taxon>
    </lineage>
</organism>
<proteinExistence type="predicted"/>
<dbReference type="EMBL" id="LPXH01000027">
    <property type="protein sequence ID" value="KUF40560.1"/>
    <property type="molecule type" value="Genomic_DNA"/>
</dbReference>
<dbReference type="InterPro" id="IPR005467">
    <property type="entry name" value="His_kinase_dom"/>
</dbReference>
<gene>
    <name evidence="28" type="ORF">AS359_03320</name>
    <name evidence="27" type="ORF">B5M06_07340</name>
</gene>
<dbReference type="Pfam" id="PF01627">
    <property type="entry name" value="Hpt"/>
    <property type="match status" value="1"/>
</dbReference>
<keyword evidence="29" id="KW-1185">Reference proteome</keyword>
<feature type="coiled-coil region" evidence="20">
    <location>
        <begin position="155"/>
        <end position="182"/>
    </location>
</feature>
<dbReference type="Gene3D" id="1.20.120.160">
    <property type="entry name" value="HPT domain"/>
    <property type="match status" value="1"/>
</dbReference>
<evidence type="ECO:0000256" key="12">
    <source>
        <dbReference type="ARBA" id="ARBA00022989"/>
    </source>
</evidence>
<accession>A0A1V0BDT0</accession>
<feature type="modified residue" description="Phosphohistidine" evidence="18">
    <location>
        <position position="880"/>
    </location>
</feature>
<dbReference type="Gene3D" id="6.10.340.10">
    <property type="match status" value="1"/>
</dbReference>
<keyword evidence="5 19" id="KW-0597">Phosphoprotein</keyword>
<dbReference type="InterPro" id="IPR003661">
    <property type="entry name" value="HisK_dim/P_dom"/>
</dbReference>
<evidence type="ECO:0000256" key="16">
    <source>
        <dbReference type="ARBA" id="ARBA00058004"/>
    </source>
</evidence>
<dbReference type="FunFam" id="3.30.565.10:FF:000010">
    <property type="entry name" value="Sensor histidine kinase RcsC"/>
    <property type="match status" value="1"/>
</dbReference>
<evidence type="ECO:0000256" key="1">
    <source>
        <dbReference type="ARBA" id="ARBA00000085"/>
    </source>
</evidence>
<dbReference type="InterPro" id="IPR035965">
    <property type="entry name" value="PAS-like_dom_sf"/>
</dbReference>
<evidence type="ECO:0000259" key="25">
    <source>
        <dbReference type="PROSITE" id="PS50885"/>
    </source>
</evidence>
<evidence type="ECO:0000256" key="6">
    <source>
        <dbReference type="ARBA" id="ARBA00022679"/>
    </source>
</evidence>
<dbReference type="Pfam" id="PF02518">
    <property type="entry name" value="HATPase_c"/>
    <property type="match status" value="1"/>
</dbReference>
<dbReference type="PROSITE" id="PS50885">
    <property type="entry name" value="HAMP"/>
    <property type="match status" value="1"/>
</dbReference>
<dbReference type="CDD" id="cd17546">
    <property type="entry name" value="REC_hyHK_CKI1_RcsC-like"/>
    <property type="match status" value="1"/>
</dbReference>
<dbReference type="PROSITE" id="PS50109">
    <property type="entry name" value="HIS_KIN"/>
    <property type="match status" value="1"/>
</dbReference>
<dbReference type="PANTHER" id="PTHR45339:SF1">
    <property type="entry name" value="HYBRID SIGNAL TRANSDUCTION HISTIDINE KINASE J"/>
    <property type="match status" value="1"/>
</dbReference>
<dbReference type="InterPro" id="IPR036890">
    <property type="entry name" value="HATPase_C_sf"/>
</dbReference>
<keyword evidence="9" id="KW-0547">Nucleotide-binding</keyword>
<feature type="modified residue" description="4-aspartylphosphate" evidence="19">
    <location>
        <position position="736"/>
    </location>
</feature>
<keyword evidence="14" id="KW-0843">Virulence</keyword>
<evidence type="ECO:0000256" key="8">
    <source>
        <dbReference type="ARBA" id="ARBA00022729"/>
    </source>
</evidence>
<dbReference type="Gene3D" id="3.40.50.2300">
    <property type="match status" value="1"/>
</dbReference>
<feature type="transmembrane region" description="Helical" evidence="21">
    <location>
        <begin position="200"/>
        <end position="218"/>
    </location>
</feature>
<dbReference type="InterPro" id="IPR003594">
    <property type="entry name" value="HATPase_dom"/>
</dbReference>
<evidence type="ECO:0000256" key="15">
    <source>
        <dbReference type="ARBA" id="ARBA00023136"/>
    </source>
</evidence>
<keyword evidence="15 21" id="KW-0472">Membrane</keyword>
<dbReference type="InterPro" id="IPR004358">
    <property type="entry name" value="Sig_transdc_His_kin-like_C"/>
</dbReference>
<dbReference type="Gene3D" id="1.10.287.130">
    <property type="match status" value="1"/>
</dbReference>
<dbReference type="CDD" id="cd00082">
    <property type="entry name" value="HisKA"/>
    <property type="match status" value="1"/>
</dbReference>
<evidence type="ECO:0000256" key="4">
    <source>
        <dbReference type="ARBA" id="ARBA00022475"/>
    </source>
</evidence>
<feature type="transmembrane region" description="Helical" evidence="21">
    <location>
        <begin position="12"/>
        <end position="38"/>
    </location>
</feature>
<dbReference type="GO" id="GO:0000155">
    <property type="term" value="F:phosphorelay sensor kinase activity"/>
    <property type="evidence" value="ECO:0007669"/>
    <property type="project" value="InterPro"/>
</dbReference>
<evidence type="ECO:0000256" key="19">
    <source>
        <dbReference type="PROSITE-ProRule" id="PRU00169"/>
    </source>
</evidence>
<keyword evidence="8" id="KW-0732">Signal</keyword>
<dbReference type="InterPro" id="IPR003660">
    <property type="entry name" value="HAMP_dom"/>
</dbReference>
<dbReference type="InterPro" id="IPR036641">
    <property type="entry name" value="HPT_dom_sf"/>
</dbReference>
<evidence type="ECO:0000259" key="24">
    <source>
        <dbReference type="PROSITE" id="PS50113"/>
    </source>
</evidence>
<reference evidence="28 29" key="1">
    <citation type="submission" date="2015-12" db="EMBL/GenBank/DDBJ databases">
        <title>Complete genome sequence of a multi-drug resistant strain Acidovorax sp. 12322-1.</title>
        <authorList>
            <person name="Ming D."/>
            <person name="Wang M."/>
            <person name="Hu S."/>
            <person name="Zhou Y."/>
            <person name="Jiang T."/>
        </authorList>
    </citation>
    <scope>NUCLEOTIDE SEQUENCE [LARGE SCALE GENOMIC DNA]</scope>
    <source>
        <strain evidence="28 29">12322-1</strain>
    </source>
</reference>
<dbReference type="OrthoDB" id="5290456at2"/>
<dbReference type="Proteomes" id="UP000053300">
    <property type="component" value="Unassembled WGS sequence"/>
</dbReference>
<dbReference type="AlphaFoldDB" id="A0A0W7YZW5"/>
<name>A0A0W7YZW5_9BURK</name>
<dbReference type="STRING" id="225992.B5M06_07340"/>
<evidence type="ECO:0000313" key="28">
    <source>
        <dbReference type="EMBL" id="KUF40560.1"/>
    </source>
</evidence>
<keyword evidence="6" id="KW-0808">Transferase</keyword>
<feature type="domain" description="HPt" evidence="26">
    <location>
        <begin position="841"/>
        <end position="934"/>
    </location>
</feature>
<dbReference type="GeneID" id="83039134"/>
<dbReference type="SUPFAM" id="SSF158472">
    <property type="entry name" value="HAMP domain-like"/>
    <property type="match status" value="1"/>
</dbReference>
<evidence type="ECO:0000256" key="14">
    <source>
        <dbReference type="ARBA" id="ARBA00023026"/>
    </source>
</evidence>
<keyword evidence="10 27" id="KW-0418">Kinase</keyword>
<dbReference type="Pfam" id="PF00512">
    <property type="entry name" value="HisKA"/>
    <property type="match status" value="1"/>
</dbReference>
<dbReference type="SMART" id="SM00387">
    <property type="entry name" value="HATPase_c"/>
    <property type="match status" value="1"/>
</dbReference>
<dbReference type="SUPFAM" id="SSF47226">
    <property type="entry name" value="Histidine-containing phosphotransfer domain, HPT domain"/>
    <property type="match status" value="1"/>
</dbReference>
<evidence type="ECO:0000313" key="30">
    <source>
        <dbReference type="Proteomes" id="UP000242792"/>
    </source>
</evidence>
<dbReference type="InterPro" id="IPR036097">
    <property type="entry name" value="HisK_dim/P_sf"/>
</dbReference>
<dbReference type="SMART" id="SM00304">
    <property type="entry name" value="HAMP"/>
    <property type="match status" value="1"/>
</dbReference>
<evidence type="ECO:0000256" key="9">
    <source>
        <dbReference type="ARBA" id="ARBA00022741"/>
    </source>
</evidence>
<feature type="domain" description="Response regulatory" evidence="23">
    <location>
        <begin position="684"/>
        <end position="803"/>
    </location>
</feature>
<dbReference type="Pfam" id="PF00672">
    <property type="entry name" value="HAMP"/>
    <property type="match status" value="1"/>
</dbReference>
<dbReference type="Proteomes" id="UP000242792">
    <property type="component" value="Chromosome"/>
</dbReference>
<evidence type="ECO:0000259" key="26">
    <source>
        <dbReference type="PROSITE" id="PS50894"/>
    </source>
</evidence>
<dbReference type="GO" id="GO:0005524">
    <property type="term" value="F:ATP binding"/>
    <property type="evidence" value="ECO:0007669"/>
    <property type="project" value="UniProtKB-KW"/>
</dbReference>
<dbReference type="SUPFAM" id="SSF52172">
    <property type="entry name" value="CheY-like"/>
    <property type="match status" value="1"/>
</dbReference>
<feature type="coiled-coil region" evidence="20">
    <location>
        <begin position="260"/>
        <end position="290"/>
    </location>
</feature>
<evidence type="ECO:0000256" key="13">
    <source>
        <dbReference type="ARBA" id="ARBA00023012"/>
    </source>
</evidence>
<comment type="subcellular location">
    <subcellularLocation>
        <location evidence="2">Cell membrane</location>
        <topology evidence="2">Multi-pass membrane protein</topology>
    </subcellularLocation>
</comment>
<dbReference type="PRINTS" id="PR00344">
    <property type="entry name" value="BCTRLSENSOR"/>
</dbReference>
<dbReference type="Pfam" id="PF00072">
    <property type="entry name" value="Response_reg"/>
    <property type="match status" value="1"/>
</dbReference>
<feature type="domain" description="PAC" evidence="24">
    <location>
        <begin position="367"/>
        <end position="418"/>
    </location>
</feature>
<evidence type="ECO:0000256" key="11">
    <source>
        <dbReference type="ARBA" id="ARBA00022840"/>
    </source>
</evidence>
<dbReference type="InterPro" id="IPR001789">
    <property type="entry name" value="Sig_transdc_resp-reg_receiver"/>
</dbReference>
<keyword evidence="4" id="KW-1003">Cell membrane</keyword>
<dbReference type="CDD" id="cd06225">
    <property type="entry name" value="HAMP"/>
    <property type="match status" value="1"/>
</dbReference>
<dbReference type="RefSeq" id="WP_054065947.1">
    <property type="nucleotide sequence ID" value="NZ_CP020121.1"/>
</dbReference>
<evidence type="ECO:0000259" key="22">
    <source>
        <dbReference type="PROSITE" id="PS50109"/>
    </source>
</evidence>
<accession>A0A0W7YZW5</accession>
<dbReference type="PROSITE" id="PS50894">
    <property type="entry name" value="HPT"/>
    <property type="match status" value="1"/>
</dbReference>
<dbReference type="SUPFAM" id="SSF47384">
    <property type="entry name" value="Homodimeric domain of signal transducing histidine kinase"/>
    <property type="match status" value="1"/>
</dbReference>
<dbReference type="EMBL" id="CP020121">
    <property type="protein sequence ID" value="AQZ98096.1"/>
    <property type="molecule type" value="Genomic_DNA"/>
</dbReference>
<keyword evidence="20" id="KW-0175">Coiled coil</keyword>
<dbReference type="PANTHER" id="PTHR45339">
    <property type="entry name" value="HYBRID SIGNAL TRANSDUCTION HISTIDINE KINASE J"/>
    <property type="match status" value="1"/>
</dbReference>
<dbReference type="SUPFAM" id="SSF55874">
    <property type="entry name" value="ATPase domain of HSP90 chaperone/DNA topoisomerase II/histidine kinase"/>
    <property type="match status" value="1"/>
</dbReference>
<evidence type="ECO:0000256" key="5">
    <source>
        <dbReference type="ARBA" id="ARBA00022553"/>
    </source>
</evidence>
<evidence type="ECO:0000256" key="7">
    <source>
        <dbReference type="ARBA" id="ARBA00022692"/>
    </source>
</evidence>
<evidence type="ECO:0000256" key="17">
    <source>
        <dbReference type="ARBA" id="ARBA00070152"/>
    </source>
</evidence>
<dbReference type="Gene3D" id="3.30.450.20">
    <property type="entry name" value="PAS domain"/>
    <property type="match status" value="1"/>
</dbReference>
<dbReference type="InterPro" id="IPR008207">
    <property type="entry name" value="Sig_transdc_His_kin_Hpt_dom"/>
</dbReference>
<feature type="domain" description="HAMP" evidence="25">
    <location>
        <begin position="219"/>
        <end position="272"/>
    </location>
</feature>
<evidence type="ECO:0000313" key="29">
    <source>
        <dbReference type="Proteomes" id="UP000053300"/>
    </source>
</evidence>
<evidence type="ECO:0000256" key="21">
    <source>
        <dbReference type="SAM" id="Phobius"/>
    </source>
</evidence>
<evidence type="ECO:0000256" key="18">
    <source>
        <dbReference type="PROSITE-ProRule" id="PRU00110"/>
    </source>
</evidence>
<dbReference type="CDD" id="cd16922">
    <property type="entry name" value="HATPase_EvgS-ArcB-TorS-like"/>
    <property type="match status" value="1"/>
</dbReference>
<dbReference type="Gene3D" id="3.30.565.10">
    <property type="entry name" value="Histidine kinase-like ATPase, C-terminal domain"/>
    <property type="match status" value="1"/>
</dbReference>
<evidence type="ECO:0000313" key="27">
    <source>
        <dbReference type="EMBL" id="AQZ98096.1"/>
    </source>
</evidence>
<dbReference type="KEGG" id="cke:B5M06_07340"/>
<sequence>MQHQSSTFRKRFALSLTAKIVLLVSAVGIAFALISAYATRQIQRIEVQYRALLQTQSAAKHEVGMLYQYLSDASTLIYEVLTTGDMEQAFVAKERLHQLQQAFDQDAQDIQRMTQGHTPSLEAVTTQAQRFFAAGHHSLDAYLQWNIDRPLHILAQELSPTLRQLRHEMESLRQQTDAYFEHASRTLIQQTQHTLSLTNWTGWLSVLLIFAYAAWLAWHNISLPLRQLTHSMQRMSRQEYHIPIHGQERHDEIGTMARTLQGLNTALQQAQALQAQLQQQQQKNLLIEQLQALTSALPGAVFQVHLFADESWQLRFVSPQWTHLMGLEADADHSIEAASHYFRHYDQQVMARIKQHFLNSAKTLQPVNFEVSMQMLDGVNRWIKTRANPHVEADGSIVFNGVWLDVTKEVIQAQALNKAKRQAEQSAAERTAMQAAISHEIRTPLNAILGLTQLLLKAELPQTQREQLYNVLRAGQHLRGIVNEVLDFSKIDAGQLKLESTDFSLETVVLDVLSMCQEEASKKGLTLHYKIAREVPDSLRGDPHRIAQILLNYVNNAIKFTASGHIDITIRLDPGSSLHRIMLHASVRDTGPGIPADHIPLLFEAYQQADNSITRRYGGTGLGLAISRALAQLMGGTVGVQSTVGAGSNFWFTAVLEPARSIVQRTPAAQAPAHAIPMDWQGLRVLVVDDNALNRAVAEGMLHAIGLQTDVAEDGAQALMKLQSFGPQYFSCVLMDMQMPHMDGISATRALRQLPGFEHLPVIAMTAHTAVQDVERSLAAGMNAHLSKPLLESALHTVLQEWLGAAARPSSMDEMRTCTQADTLPPVFDASAMDALAQLFDTTKLEQLVTQFTTDTLQRARQLPQLAQQHDWQYMHAEAHKLTGTAATFGLMQLGHFSSALSAALKEGDTAQIEALASQACAAAEAGVTALEGYGSA</sequence>